<keyword evidence="3" id="KW-1185">Reference proteome</keyword>
<dbReference type="RefSeq" id="WP_379073520.1">
    <property type="nucleotide sequence ID" value="NZ_JBHULL010000001.1"/>
</dbReference>
<accession>A0ABW5MDT6</accession>
<sequence length="84" mass="9300">MKNKLLSIIGSTSVIIMLIFTISLNSEESNASRLSQNNLIALQKKVGEHKCGGPKMMYECQNTNDLQCSDEYGCSIISDIEDIK</sequence>
<dbReference type="EMBL" id="JBHULL010000001">
    <property type="protein sequence ID" value="MFD2580858.1"/>
    <property type="molecule type" value="Genomic_DNA"/>
</dbReference>
<organism evidence="2 3">
    <name type="scientific">Pedobacter vanadiisoli</name>
    <dbReference type="NCBI Taxonomy" id="1761975"/>
    <lineage>
        <taxon>Bacteria</taxon>
        <taxon>Pseudomonadati</taxon>
        <taxon>Bacteroidota</taxon>
        <taxon>Sphingobacteriia</taxon>
        <taxon>Sphingobacteriales</taxon>
        <taxon>Sphingobacteriaceae</taxon>
        <taxon>Pedobacter</taxon>
    </lineage>
</organism>
<dbReference type="Proteomes" id="UP001597461">
    <property type="component" value="Unassembled WGS sequence"/>
</dbReference>
<evidence type="ECO:0000313" key="2">
    <source>
        <dbReference type="EMBL" id="MFD2580858.1"/>
    </source>
</evidence>
<comment type="caution">
    <text evidence="2">The sequence shown here is derived from an EMBL/GenBank/DDBJ whole genome shotgun (WGS) entry which is preliminary data.</text>
</comment>
<proteinExistence type="predicted"/>
<gene>
    <name evidence="2" type="ORF">ACFSR6_00040</name>
</gene>
<evidence type="ECO:0000256" key="1">
    <source>
        <dbReference type="SAM" id="Phobius"/>
    </source>
</evidence>
<feature type="transmembrane region" description="Helical" evidence="1">
    <location>
        <begin position="6"/>
        <end position="24"/>
    </location>
</feature>
<evidence type="ECO:0000313" key="3">
    <source>
        <dbReference type="Proteomes" id="UP001597461"/>
    </source>
</evidence>
<keyword evidence="1" id="KW-1133">Transmembrane helix</keyword>
<evidence type="ECO:0008006" key="4">
    <source>
        <dbReference type="Google" id="ProtNLM"/>
    </source>
</evidence>
<name>A0ABW5MDT6_9SPHI</name>
<protein>
    <recommendedName>
        <fullName evidence="4">NVEALA protein</fullName>
    </recommendedName>
</protein>
<reference evidence="3" key="1">
    <citation type="journal article" date="2019" name="Int. J. Syst. Evol. Microbiol.">
        <title>The Global Catalogue of Microorganisms (GCM) 10K type strain sequencing project: providing services to taxonomists for standard genome sequencing and annotation.</title>
        <authorList>
            <consortium name="The Broad Institute Genomics Platform"/>
            <consortium name="The Broad Institute Genome Sequencing Center for Infectious Disease"/>
            <person name="Wu L."/>
            <person name="Ma J."/>
        </authorList>
    </citation>
    <scope>NUCLEOTIDE SEQUENCE [LARGE SCALE GENOMIC DNA]</scope>
    <source>
        <strain evidence="3">KCTC 42866</strain>
    </source>
</reference>
<keyword evidence="1" id="KW-0472">Membrane</keyword>
<keyword evidence="1" id="KW-0812">Transmembrane</keyword>